<proteinExistence type="inferred from homology"/>
<evidence type="ECO:0000256" key="4">
    <source>
        <dbReference type="ARBA" id="ARBA00022475"/>
    </source>
</evidence>
<keyword evidence="4" id="KW-1003">Cell membrane</keyword>
<evidence type="ECO:0000313" key="11">
    <source>
        <dbReference type="Proteomes" id="UP000824504"/>
    </source>
</evidence>
<feature type="transmembrane region" description="Helical" evidence="9">
    <location>
        <begin position="251"/>
        <end position="270"/>
    </location>
</feature>
<keyword evidence="5 9" id="KW-0812">Transmembrane</keyword>
<reference evidence="10 11" key="1">
    <citation type="submission" date="2021-07" db="EMBL/GenBank/DDBJ databases">
        <title>complete genome sequencing of Tessaracoccus sp.J1M15.</title>
        <authorList>
            <person name="Bae J.-W."/>
            <person name="Kim D.-y."/>
        </authorList>
    </citation>
    <scope>NUCLEOTIDE SEQUENCE [LARGE SCALE GENOMIC DNA]</scope>
    <source>
        <strain evidence="10 11">J1M15</strain>
    </source>
</reference>
<protein>
    <submittedName>
        <fullName evidence="10">AI-2E family transporter</fullName>
    </submittedName>
</protein>
<feature type="transmembrane region" description="Helical" evidence="9">
    <location>
        <begin position="105"/>
        <end position="126"/>
    </location>
</feature>
<keyword evidence="3" id="KW-0813">Transport</keyword>
<evidence type="ECO:0000256" key="2">
    <source>
        <dbReference type="ARBA" id="ARBA00009773"/>
    </source>
</evidence>
<dbReference type="Pfam" id="PF01594">
    <property type="entry name" value="AI-2E_transport"/>
    <property type="match status" value="1"/>
</dbReference>
<feature type="transmembrane region" description="Helical" evidence="9">
    <location>
        <begin position="276"/>
        <end position="300"/>
    </location>
</feature>
<keyword evidence="7 9" id="KW-0472">Membrane</keyword>
<evidence type="ECO:0000256" key="9">
    <source>
        <dbReference type="SAM" id="Phobius"/>
    </source>
</evidence>
<evidence type="ECO:0000256" key="6">
    <source>
        <dbReference type="ARBA" id="ARBA00022989"/>
    </source>
</evidence>
<gene>
    <name evidence="10" type="ORF">KDB89_02280</name>
</gene>
<sequence>MSDQSPAPLDDDTSPTQFDEHAAGALPAPDPMEPVDRAEVIAEGGRKVSEWSARFLLIAAALGVLGWGLSKVWDGLLPLLLALLISSVLWPVVAKLKKWRVPYGLGALIALLLAAGFVAAMLSYVAPSVVSQWPQLWSSAITGVRRLQDWVAGPPFNVHDDELNLWIDQALSWLQTHSSELLGQAVSLGGSVGSGVVKLLLTLVLTFFFLKDGVKFIGVVQGVVGRRAGFHASELLTRMWNTLSGYIRTQAIVSFVDAFFIGLGLVLLGVPLAMPIAVLTFMAGFIPVVGAVSAGTLAVLVALVSNGFYTALFVLILIIGVQQLEGNILQPLLQSKVMKLHPVVILISVVLGGVWAGIIGMFLAVPVVAVLAVVFRYLGDLMDLRTGEKVAGDIAWATDEGQHVASESERASVLFRAALSLARLRHDPVATHTPHQATEPDDASPDVPAAGPRSATGRPRLPSLPRPWRRRGDADQ</sequence>
<dbReference type="InterPro" id="IPR002549">
    <property type="entry name" value="AI-2E-like"/>
</dbReference>
<dbReference type="Proteomes" id="UP000824504">
    <property type="component" value="Chromosome"/>
</dbReference>
<dbReference type="RefSeq" id="WP_219083140.1">
    <property type="nucleotide sequence ID" value="NZ_CP079216.1"/>
</dbReference>
<feature type="transmembrane region" description="Helical" evidence="9">
    <location>
        <begin position="75"/>
        <end position="93"/>
    </location>
</feature>
<feature type="transmembrane region" description="Helical" evidence="9">
    <location>
        <begin position="344"/>
        <end position="375"/>
    </location>
</feature>
<feature type="region of interest" description="Disordered" evidence="8">
    <location>
        <begin position="1"/>
        <end position="33"/>
    </location>
</feature>
<keyword evidence="6 9" id="KW-1133">Transmembrane helix</keyword>
<feature type="transmembrane region" description="Helical" evidence="9">
    <location>
        <begin position="188"/>
        <end position="210"/>
    </location>
</feature>
<evidence type="ECO:0000256" key="3">
    <source>
        <dbReference type="ARBA" id="ARBA00022448"/>
    </source>
</evidence>
<evidence type="ECO:0000256" key="1">
    <source>
        <dbReference type="ARBA" id="ARBA00004651"/>
    </source>
</evidence>
<dbReference type="EMBL" id="CP079216">
    <property type="protein sequence ID" value="QXT63333.1"/>
    <property type="molecule type" value="Genomic_DNA"/>
</dbReference>
<feature type="region of interest" description="Disordered" evidence="8">
    <location>
        <begin position="431"/>
        <end position="476"/>
    </location>
</feature>
<dbReference type="PANTHER" id="PTHR21716">
    <property type="entry name" value="TRANSMEMBRANE PROTEIN"/>
    <property type="match status" value="1"/>
</dbReference>
<feature type="transmembrane region" description="Helical" evidence="9">
    <location>
        <begin position="307"/>
        <end position="324"/>
    </location>
</feature>
<evidence type="ECO:0000256" key="5">
    <source>
        <dbReference type="ARBA" id="ARBA00022692"/>
    </source>
</evidence>
<keyword evidence="11" id="KW-1185">Reference proteome</keyword>
<dbReference type="PANTHER" id="PTHR21716:SF53">
    <property type="entry name" value="PERMEASE PERM-RELATED"/>
    <property type="match status" value="1"/>
</dbReference>
<organism evidence="10 11">
    <name type="scientific">Tessaracoccus palaemonis</name>
    <dbReference type="NCBI Taxonomy" id="2829499"/>
    <lineage>
        <taxon>Bacteria</taxon>
        <taxon>Bacillati</taxon>
        <taxon>Actinomycetota</taxon>
        <taxon>Actinomycetes</taxon>
        <taxon>Propionibacteriales</taxon>
        <taxon>Propionibacteriaceae</taxon>
        <taxon>Tessaracoccus</taxon>
    </lineage>
</organism>
<evidence type="ECO:0000256" key="7">
    <source>
        <dbReference type="ARBA" id="ARBA00023136"/>
    </source>
</evidence>
<comment type="similarity">
    <text evidence="2">Belongs to the autoinducer-2 exporter (AI-2E) (TC 2.A.86) family.</text>
</comment>
<evidence type="ECO:0000313" key="10">
    <source>
        <dbReference type="EMBL" id="QXT63333.1"/>
    </source>
</evidence>
<evidence type="ECO:0000256" key="8">
    <source>
        <dbReference type="SAM" id="MobiDB-lite"/>
    </source>
</evidence>
<accession>A0ABX8SMF1</accession>
<name>A0ABX8SMF1_9ACTN</name>
<comment type="subcellular location">
    <subcellularLocation>
        <location evidence="1">Cell membrane</location>
        <topology evidence="1">Multi-pass membrane protein</topology>
    </subcellularLocation>
</comment>